<dbReference type="OrthoDB" id="6399635at2"/>
<evidence type="ECO:0000256" key="5">
    <source>
        <dbReference type="SAM" id="MobiDB-lite"/>
    </source>
</evidence>
<keyword evidence="6" id="KW-0732">Signal</keyword>
<evidence type="ECO:0000259" key="7">
    <source>
        <dbReference type="PROSITE" id="PS51352"/>
    </source>
</evidence>
<dbReference type="Proteomes" id="UP000199513">
    <property type="component" value="Unassembled WGS sequence"/>
</dbReference>
<organism evidence="8 9">
    <name type="scientific">Thermoflexibacter ruber</name>
    <dbReference type="NCBI Taxonomy" id="1003"/>
    <lineage>
        <taxon>Bacteria</taxon>
        <taxon>Pseudomonadati</taxon>
        <taxon>Bacteroidota</taxon>
        <taxon>Cytophagia</taxon>
        <taxon>Cytophagales</taxon>
        <taxon>Thermoflexibacteraceae</taxon>
        <taxon>Thermoflexibacter</taxon>
    </lineage>
</organism>
<dbReference type="GO" id="GO:0030313">
    <property type="term" value="C:cell envelope"/>
    <property type="evidence" value="ECO:0007669"/>
    <property type="project" value="UniProtKB-SubCell"/>
</dbReference>
<evidence type="ECO:0000313" key="9">
    <source>
        <dbReference type="Proteomes" id="UP000199513"/>
    </source>
</evidence>
<evidence type="ECO:0000256" key="3">
    <source>
        <dbReference type="ARBA" id="ARBA00023157"/>
    </source>
</evidence>
<dbReference type="InterPro" id="IPR050553">
    <property type="entry name" value="Thioredoxin_ResA/DsbE_sf"/>
</dbReference>
<dbReference type="GO" id="GO:0016491">
    <property type="term" value="F:oxidoreductase activity"/>
    <property type="evidence" value="ECO:0007669"/>
    <property type="project" value="InterPro"/>
</dbReference>
<dbReference type="EMBL" id="FONY01000035">
    <property type="protein sequence ID" value="SFF44570.1"/>
    <property type="molecule type" value="Genomic_DNA"/>
</dbReference>
<evidence type="ECO:0000256" key="1">
    <source>
        <dbReference type="ARBA" id="ARBA00004196"/>
    </source>
</evidence>
<comment type="subcellular location">
    <subcellularLocation>
        <location evidence="1">Cell envelope</location>
    </subcellularLocation>
</comment>
<keyword evidence="8" id="KW-0413">Isomerase</keyword>
<accession>A0A1I2IS65</accession>
<evidence type="ECO:0000256" key="6">
    <source>
        <dbReference type="SAM" id="SignalP"/>
    </source>
</evidence>
<dbReference type="InterPro" id="IPR013766">
    <property type="entry name" value="Thioredoxin_domain"/>
</dbReference>
<dbReference type="Gene3D" id="3.40.30.10">
    <property type="entry name" value="Glutaredoxin"/>
    <property type="match status" value="1"/>
</dbReference>
<dbReference type="InterPro" id="IPR013740">
    <property type="entry name" value="Redoxin"/>
</dbReference>
<feature type="region of interest" description="Disordered" evidence="5">
    <location>
        <begin position="443"/>
        <end position="465"/>
    </location>
</feature>
<dbReference type="RefSeq" id="WP_091548683.1">
    <property type="nucleotide sequence ID" value="NZ_FONY01000035.1"/>
</dbReference>
<dbReference type="Pfam" id="PF08534">
    <property type="entry name" value="Redoxin"/>
    <property type="match status" value="1"/>
</dbReference>
<dbReference type="PANTHER" id="PTHR42852">
    <property type="entry name" value="THIOL:DISULFIDE INTERCHANGE PROTEIN DSBE"/>
    <property type="match status" value="1"/>
</dbReference>
<proteinExistence type="predicted"/>
<evidence type="ECO:0000256" key="4">
    <source>
        <dbReference type="ARBA" id="ARBA00023284"/>
    </source>
</evidence>
<keyword evidence="2" id="KW-0201">Cytochrome c-type biogenesis</keyword>
<sequence>MKKNILLCFSYLLVVSGLFAQSPVSISGKIINAKQDEITLQFYPPLSNSAVIHKSKIDKQGNFSLNFSIPASCLIAYLGDWQLFISPNDNFSITYDATKKDETLKFTGGKGAGENAFFVEMNKTLSSRLLYRRMYNTTPEAFLLFADSLANAQLKKYEEASKNTKFSEDFDFHFKNYVLYGAANAKLYAGSYMRYFQPNKPIEIPANYYVFLAETKLQADSLMGNPNYQEFVASYISNRYDFLKKEAQSKTNENYLKEQYQLANMLLKGKVGDFVRAKFIKDGLQYANWQIAEQLYHEEKTNFPQNEFLAPLTEVYEELKKLAPGQPAPLFTFKDIEGKEVSLSDFRGKVVYLDIWASWCGPCIAEIPHAKKLKERMKGKDVVFLYVTIDENEKSWKDMVKNKEMEGVHLISEGGWASEINKLYGVNGVPTYFLIGKDGKIFNNRPPRPSSPNIDKELEKALASQ</sequence>
<dbReference type="InterPro" id="IPR036249">
    <property type="entry name" value="Thioredoxin-like_sf"/>
</dbReference>
<evidence type="ECO:0000256" key="2">
    <source>
        <dbReference type="ARBA" id="ARBA00022748"/>
    </source>
</evidence>
<reference evidence="8 9" key="1">
    <citation type="submission" date="2016-10" db="EMBL/GenBank/DDBJ databases">
        <authorList>
            <person name="de Groot N.N."/>
        </authorList>
    </citation>
    <scope>NUCLEOTIDE SEQUENCE [LARGE SCALE GENOMIC DNA]</scope>
    <source>
        <strain>GEY</strain>
        <strain evidence="9">DSM 9560</strain>
    </source>
</reference>
<feature type="signal peptide" evidence="6">
    <location>
        <begin position="1"/>
        <end position="20"/>
    </location>
</feature>
<dbReference type="GO" id="GO:0016853">
    <property type="term" value="F:isomerase activity"/>
    <property type="evidence" value="ECO:0007669"/>
    <property type="project" value="UniProtKB-KW"/>
</dbReference>
<feature type="chain" id="PRO_5011664230" evidence="6">
    <location>
        <begin position="21"/>
        <end position="465"/>
    </location>
</feature>
<dbReference type="AlphaFoldDB" id="A0A1I2IS65"/>
<dbReference type="CDD" id="cd02966">
    <property type="entry name" value="TlpA_like_family"/>
    <property type="match status" value="1"/>
</dbReference>
<dbReference type="GO" id="GO:0017004">
    <property type="term" value="P:cytochrome complex assembly"/>
    <property type="evidence" value="ECO:0007669"/>
    <property type="project" value="UniProtKB-KW"/>
</dbReference>
<keyword evidence="3" id="KW-1015">Disulfide bond</keyword>
<keyword evidence="4" id="KW-0676">Redox-active center</keyword>
<dbReference type="PROSITE" id="PS51352">
    <property type="entry name" value="THIOREDOXIN_2"/>
    <property type="match status" value="1"/>
</dbReference>
<protein>
    <submittedName>
        <fullName evidence="8">Thiol-disulfide isomerase or thioredoxin</fullName>
    </submittedName>
</protein>
<keyword evidence="9" id="KW-1185">Reference proteome</keyword>
<evidence type="ECO:0000313" key="8">
    <source>
        <dbReference type="EMBL" id="SFF44570.1"/>
    </source>
</evidence>
<dbReference type="SUPFAM" id="SSF52833">
    <property type="entry name" value="Thioredoxin-like"/>
    <property type="match status" value="1"/>
</dbReference>
<feature type="domain" description="Thioredoxin" evidence="7">
    <location>
        <begin position="322"/>
        <end position="463"/>
    </location>
</feature>
<dbReference type="STRING" id="1003.SAMN04488541_103513"/>
<name>A0A1I2IS65_9BACT</name>
<feature type="compositionally biased region" description="Basic and acidic residues" evidence="5">
    <location>
        <begin position="454"/>
        <end position="465"/>
    </location>
</feature>
<dbReference type="PANTHER" id="PTHR42852:SF6">
    <property type="entry name" value="THIOL:DISULFIDE INTERCHANGE PROTEIN DSBE"/>
    <property type="match status" value="1"/>
</dbReference>
<gene>
    <name evidence="8" type="ORF">SAMN04488541_103513</name>
</gene>